<dbReference type="InParanoid" id="E2BBA5"/>
<dbReference type="AlphaFoldDB" id="E2BBA5"/>
<sequence length="60" mass="7386">ILGAHIQNIERLWREVRVNIPRFGTRETHLIGYLAEFMFKRKFNMNERITQFFKIISELY</sequence>
<protein>
    <submittedName>
        <fullName evidence="1">Uncharacterized protein</fullName>
    </submittedName>
</protein>
<evidence type="ECO:0000313" key="2">
    <source>
        <dbReference type="Proteomes" id="UP000008237"/>
    </source>
</evidence>
<dbReference type="EMBL" id="GL446965">
    <property type="protein sequence ID" value="EFN87025.1"/>
    <property type="molecule type" value="Genomic_DNA"/>
</dbReference>
<feature type="non-terminal residue" evidence="1">
    <location>
        <position position="60"/>
    </location>
</feature>
<accession>E2BBA5</accession>
<gene>
    <name evidence="1" type="ORF">EAI_00017</name>
</gene>
<name>E2BBA5_HARSA</name>
<organism evidence="2">
    <name type="scientific">Harpegnathos saltator</name>
    <name type="common">Jerdon's jumping ant</name>
    <dbReference type="NCBI Taxonomy" id="610380"/>
    <lineage>
        <taxon>Eukaryota</taxon>
        <taxon>Metazoa</taxon>
        <taxon>Ecdysozoa</taxon>
        <taxon>Arthropoda</taxon>
        <taxon>Hexapoda</taxon>
        <taxon>Insecta</taxon>
        <taxon>Pterygota</taxon>
        <taxon>Neoptera</taxon>
        <taxon>Endopterygota</taxon>
        <taxon>Hymenoptera</taxon>
        <taxon>Apocrita</taxon>
        <taxon>Aculeata</taxon>
        <taxon>Formicoidea</taxon>
        <taxon>Formicidae</taxon>
        <taxon>Ponerinae</taxon>
        <taxon>Ponerini</taxon>
        <taxon>Harpegnathos</taxon>
    </lineage>
</organism>
<proteinExistence type="predicted"/>
<reference evidence="1 2" key="1">
    <citation type="journal article" date="2010" name="Science">
        <title>Genomic comparison of the ants Camponotus floridanus and Harpegnathos saltator.</title>
        <authorList>
            <person name="Bonasio R."/>
            <person name="Zhang G."/>
            <person name="Ye C."/>
            <person name="Mutti N.S."/>
            <person name="Fang X."/>
            <person name="Qin N."/>
            <person name="Donahue G."/>
            <person name="Yang P."/>
            <person name="Li Q."/>
            <person name="Li C."/>
            <person name="Zhang P."/>
            <person name="Huang Z."/>
            <person name="Berger S.L."/>
            <person name="Reinberg D."/>
            <person name="Wang J."/>
            <person name="Liebig J."/>
        </authorList>
    </citation>
    <scope>NUCLEOTIDE SEQUENCE [LARGE SCALE GENOMIC DNA]</scope>
    <source>
        <strain evidence="1 2">R22 G/1</strain>
    </source>
</reference>
<evidence type="ECO:0000313" key="1">
    <source>
        <dbReference type="EMBL" id="EFN87025.1"/>
    </source>
</evidence>
<dbReference type="Proteomes" id="UP000008237">
    <property type="component" value="Unassembled WGS sequence"/>
</dbReference>
<keyword evidence="2" id="KW-1185">Reference proteome</keyword>
<feature type="non-terminal residue" evidence="1">
    <location>
        <position position="1"/>
    </location>
</feature>